<evidence type="ECO:0000313" key="2">
    <source>
        <dbReference type="Proteomes" id="UP000216188"/>
    </source>
</evidence>
<sequence>MPFDAHAIPFKSGQSEHPLPGIRARSFFLAQRLIRKCLSTSPGLCFISFRARSVRHAR</sequence>
<evidence type="ECO:0000313" key="1">
    <source>
        <dbReference type="EMBL" id="OYR22236.1"/>
    </source>
</evidence>
<keyword evidence="2" id="KW-1185">Reference proteome</keyword>
<comment type="caution">
    <text evidence="1">The sequence shown here is derived from an EMBL/GenBank/DDBJ whole genome shotgun (WGS) entry which is preliminary data.</text>
</comment>
<name>A0A256G5J4_9HYPH</name>
<reference evidence="1 2" key="1">
    <citation type="submission" date="2017-07" db="EMBL/GenBank/DDBJ databases">
        <title>Phylogenetic study on the rhizospheric bacterium Ochrobactrum sp. A44.</title>
        <authorList>
            <person name="Krzyzanowska D.M."/>
            <person name="Ossowicki A."/>
            <person name="Rajewska M."/>
            <person name="Maciag T."/>
            <person name="Kaczynski Z."/>
            <person name="Czerwicka M."/>
            <person name="Jafra S."/>
        </authorList>
    </citation>
    <scope>NUCLEOTIDE SEQUENCE [LARGE SCALE GENOMIC DNA]</scope>
    <source>
        <strain evidence="1 2">CCUG 30717</strain>
    </source>
</reference>
<accession>A0A256G5J4</accession>
<dbReference type="Proteomes" id="UP000216188">
    <property type="component" value="Unassembled WGS sequence"/>
</dbReference>
<dbReference type="AlphaFoldDB" id="A0A256G5J4"/>
<organism evidence="1 2">
    <name type="scientific">Brucella pseudogrignonensis</name>
    <dbReference type="NCBI Taxonomy" id="419475"/>
    <lineage>
        <taxon>Bacteria</taxon>
        <taxon>Pseudomonadati</taxon>
        <taxon>Pseudomonadota</taxon>
        <taxon>Alphaproteobacteria</taxon>
        <taxon>Hyphomicrobiales</taxon>
        <taxon>Brucellaceae</taxon>
        <taxon>Brucella/Ochrobactrum group</taxon>
        <taxon>Brucella</taxon>
    </lineage>
</organism>
<protein>
    <submittedName>
        <fullName evidence="1">Uncharacterized protein</fullName>
    </submittedName>
</protein>
<gene>
    <name evidence="1" type="ORF">CEV34_4578</name>
</gene>
<proteinExistence type="predicted"/>
<dbReference type="EMBL" id="NNRM01000045">
    <property type="protein sequence ID" value="OYR22236.1"/>
    <property type="molecule type" value="Genomic_DNA"/>
</dbReference>